<evidence type="ECO:0000256" key="2">
    <source>
        <dbReference type="ARBA" id="ARBA00022475"/>
    </source>
</evidence>
<comment type="caution">
    <text evidence="6">The sequence shown here is derived from an EMBL/GenBank/DDBJ whole genome shotgun (WGS) entry which is preliminary data.</text>
</comment>
<keyword evidence="3" id="KW-0547">Nucleotide-binding</keyword>
<keyword evidence="2" id="KW-1003">Cell membrane</keyword>
<dbReference type="PANTHER" id="PTHR45772">
    <property type="entry name" value="CONSERVED COMPONENT OF ABC TRANSPORTER FOR NATURAL AMINO ACIDS-RELATED"/>
    <property type="match status" value="1"/>
</dbReference>
<dbReference type="PROSITE" id="PS00211">
    <property type="entry name" value="ABC_TRANSPORTER_1"/>
    <property type="match status" value="1"/>
</dbReference>
<evidence type="ECO:0000313" key="7">
    <source>
        <dbReference type="Proteomes" id="UP000252124"/>
    </source>
</evidence>
<dbReference type="SMART" id="SM00382">
    <property type="entry name" value="AAA"/>
    <property type="match status" value="1"/>
</dbReference>
<protein>
    <submittedName>
        <fullName evidence="6">Branched-chain amino acid transport system ATP-binding protein</fullName>
    </submittedName>
</protein>
<reference evidence="6 7" key="1">
    <citation type="submission" date="2018-06" db="EMBL/GenBank/DDBJ databases">
        <title>Genomic Encyclopedia of Type Strains, Phase III (KMG-III): the genomes of soil and plant-associated and newly described type strains.</title>
        <authorList>
            <person name="Whitman W."/>
        </authorList>
    </citation>
    <scope>NUCLEOTIDE SEQUENCE [LARGE SCALE GENOMIC DNA]</scope>
    <source>
        <strain evidence="6 7">CECT 7342</strain>
    </source>
</reference>
<dbReference type="InterPro" id="IPR032823">
    <property type="entry name" value="BCA_ABC_TP_C"/>
</dbReference>
<keyword evidence="7" id="KW-1185">Reference proteome</keyword>
<gene>
    <name evidence="6" type="ORF">DFP87_101713</name>
</gene>
<dbReference type="InterPro" id="IPR017871">
    <property type="entry name" value="ABC_transporter-like_CS"/>
</dbReference>
<dbReference type="CDD" id="cd03219">
    <property type="entry name" value="ABC_Mj1267_LivG_branched"/>
    <property type="match status" value="1"/>
</dbReference>
<name>A0ABX9GLR4_9BURK</name>
<dbReference type="RefSeq" id="WP_088587475.1">
    <property type="nucleotide sequence ID" value="NZ_CADIJU010000001.1"/>
</dbReference>
<evidence type="ECO:0000259" key="5">
    <source>
        <dbReference type="PROSITE" id="PS50893"/>
    </source>
</evidence>
<dbReference type="Pfam" id="PF12399">
    <property type="entry name" value="BCA_ABC_TP_C"/>
    <property type="match status" value="1"/>
</dbReference>
<sequence length="257" mass="27466">MNVLLHAQGINLAFGGLQALDDVALSVLPGEIHSVIGPNGAGKSTLFNVLTGVARPDAGAITFDGERIERLPPHLRVLRGMARTFQNLQIFPELSVLENVLVGRHARTRSGFLQGILGTAAVRRERESDIDIAHARLAELGLDKRAAQLAGSLSYGDAKLMEIARAMASEPRLLLLDEPMAGLPAEAVARVVEATRALNRQGVAVLLVEHNVRVVMELSHRILVLNNGRRISAGTPAEVRQDPAVIEAYLGVATDAA</sequence>
<dbReference type="InterPro" id="IPR003593">
    <property type="entry name" value="AAA+_ATPase"/>
</dbReference>
<proteinExistence type="predicted"/>
<keyword evidence="2" id="KW-0472">Membrane</keyword>
<dbReference type="GeneID" id="99728862"/>
<dbReference type="InterPro" id="IPR003439">
    <property type="entry name" value="ABC_transporter-like_ATP-bd"/>
</dbReference>
<dbReference type="Proteomes" id="UP000252124">
    <property type="component" value="Unassembled WGS sequence"/>
</dbReference>
<keyword evidence="1" id="KW-0813">Transport</keyword>
<evidence type="ECO:0000256" key="3">
    <source>
        <dbReference type="ARBA" id="ARBA00022741"/>
    </source>
</evidence>
<feature type="domain" description="ABC transporter" evidence="5">
    <location>
        <begin position="5"/>
        <end position="252"/>
    </location>
</feature>
<dbReference type="EMBL" id="QNRM01000001">
    <property type="protein sequence ID" value="RBP24203.1"/>
    <property type="molecule type" value="Genomic_DNA"/>
</dbReference>
<accession>A0ABX9GLR4</accession>
<dbReference type="InterPro" id="IPR051120">
    <property type="entry name" value="ABC_AA/LPS_Transport"/>
</dbReference>
<evidence type="ECO:0000256" key="4">
    <source>
        <dbReference type="ARBA" id="ARBA00022840"/>
    </source>
</evidence>
<dbReference type="SUPFAM" id="SSF52540">
    <property type="entry name" value="P-loop containing nucleoside triphosphate hydrolases"/>
    <property type="match status" value="1"/>
</dbReference>
<keyword evidence="4 6" id="KW-0067">ATP-binding</keyword>
<evidence type="ECO:0000256" key="1">
    <source>
        <dbReference type="ARBA" id="ARBA00022448"/>
    </source>
</evidence>
<organism evidence="6 7">
    <name type="scientific">Achromobacter marplatensis</name>
    <dbReference type="NCBI Taxonomy" id="470868"/>
    <lineage>
        <taxon>Bacteria</taxon>
        <taxon>Pseudomonadati</taxon>
        <taxon>Pseudomonadota</taxon>
        <taxon>Betaproteobacteria</taxon>
        <taxon>Burkholderiales</taxon>
        <taxon>Alcaligenaceae</taxon>
        <taxon>Achromobacter</taxon>
    </lineage>
</organism>
<dbReference type="PROSITE" id="PS50893">
    <property type="entry name" value="ABC_TRANSPORTER_2"/>
    <property type="match status" value="1"/>
</dbReference>
<evidence type="ECO:0000313" key="6">
    <source>
        <dbReference type="EMBL" id="RBP24203.1"/>
    </source>
</evidence>
<dbReference type="Gene3D" id="3.40.50.300">
    <property type="entry name" value="P-loop containing nucleotide triphosphate hydrolases"/>
    <property type="match status" value="1"/>
</dbReference>
<dbReference type="Pfam" id="PF00005">
    <property type="entry name" value="ABC_tran"/>
    <property type="match status" value="1"/>
</dbReference>
<dbReference type="InterPro" id="IPR027417">
    <property type="entry name" value="P-loop_NTPase"/>
</dbReference>
<dbReference type="GO" id="GO:0005524">
    <property type="term" value="F:ATP binding"/>
    <property type="evidence" value="ECO:0007669"/>
    <property type="project" value="UniProtKB-KW"/>
</dbReference>